<dbReference type="RefSeq" id="WP_162640879.1">
    <property type="nucleotide sequence ID" value="NZ_CP048286.1"/>
</dbReference>
<dbReference type="GO" id="GO:0016616">
    <property type="term" value="F:oxidoreductase activity, acting on the CH-OH group of donors, NAD or NADP as acceptor"/>
    <property type="evidence" value="ECO:0007669"/>
    <property type="project" value="InterPro"/>
</dbReference>
<evidence type="ECO:0000256" key="1">
    <source>
        <dbReference type="ARBA" id="ARBA00005854"/>
    </source>
</evidence>
<evidence type="ECO:0000256" key="3">
    <source>
        <dbReference type="ARBA" id="ARBA00023027"/>
    </source>
</evidence>
<dbReference type="Pfam" id="PF02826">
    <property type="entry name" value="2-Hacid_dh_C"/>
    <property type="match status" value="1"/>
</dbReference>
<proteinExistence type="inferred from homology"/>
<protein>
    <submittedName>
        <fullName evidence="7">D-2-hydroxyacid dehydrogenase</fullName>
    </submittedName>
</protein>
<dbReference type="InterPro" id="IPR036291">
    <property type="entry name" value="NAD(P)-bd_dom_sf"/>
</dbReference>
<evidence type="ECO:0000259" key="6">
    <source>
        <dbReference type="Pfam" id="PF02826"/>
    </source>
</evidence>
<dbReference type="SUPFAM" id="SSF52283">
    <property type="entry name" value="Formate/glycerate dehydrogenase catalytic domain-like"/>
    <property type="match status" value="1"/>
</dbReference>
<dbReference type="PANTHER" id="PTHR43333">
    <property type="entry name" value="2-HACID_DH_C DOMAIN-CONTAINING PROTEIN"/>
    <property type="match status" value="1"/>
</dbReference>
<dbReference type="AlphaFoldDB" id="A0A6C0P0R7"/>
<dbReference type="EMBL" id="CP048286">
    <property type="protein sequence ID" value="QHW32075.1"/>
    <property type="molecule type" value="Genomic_DNA"/>
</dbReference>
<evidence type="ECO:0000259" key="5">
    <source>
        <dbReference type="Pfam" id="PF00389"/>
    </source>
</evidence>
<dbReference type="Gene3D" id="3.40.50.720">
    <property type="entry name" value="NAD(P)-binding Rossmann-like Domain"/>
    <property type="match status" value="2"/>
</dbReference>
<dbReference type="SUPFAM" id="SSF51735">
    <property type="entry name" value="NAD(P)-binding Rossmann-fold domains"/>
    <property type="match status" value="1"/>
</dbReference>
<dbReference type="InterPro" id="IPR006140">
    <property type="entry name" value="D-isomer_DH_NAD-bd"/>
</dbReference>
<dbReference type="InterPro" id="IPR006139">
    <property type="entry name" value="D-isomer_2_OHA_DH_cat_dom"/>
</dbReference>
<evidence type="ECO:0000256" key="4">
    <source>
        <dbReference type="RuleBase" id="RU003719"/>
    </source>
</evidence>
<sequence length="320" mass="35256">MRKMLCLDMFTAEQQAAIRQAVPQDVSVVFGRASELEDRQYQEAEIIFGWNAKVKETAMREDAKLRWVQSWSSGIDNLPLDMLESRGILLTDASGVHARSVSETAVAMMLGLSRGIASAVRNQRTGLWESPKTLAEMNGGTVAIVGAGEIGREVARLARAFEMRVVAVRRSGGSMPEADAVYDMSRLDDALREADYVVNILPLTKETRHVFHAERFAAMKSSAYFINVGRGATVRTEDLVEALDKGVIAGAGLDVFEQEPLPADHPLWAMPNVIMTPHNAGGLTVRNTERLVKLFVSNVGIYLSGDASNLRNLVDYRKKY</sequence>
<dbReference type="KEGG" id="prz:GZH47_15490"/>
<dbReference type="GO" id="GO:0051287">
    <property type="term" value="F:NAD binding"/>
    <property type="evidence" value="ECO:0007669"/>
    <property type="project" value="InterPro"/>
</dbReference>
<organism evidence="7 8">
    <name type="scientific">Paenibacillus rhizovicinus</name>
    <dbReference type="NCBI Taxonomy" id="2704463"/>
    <lineage>
        <taxon>Bacteria</taxon>
        <taxon>Bacillati</taxon>
        <taxon>Bacillota</taxon>
        <taxon>Bacilli</taxon>
        <taxon>Bacillales</taxon>
        <taxon>Paenibacillaceae</taxon>
        <taxon>Paenibacillus</taxon>
    </lineage>
</organism>
<dbReference type="FunFam" id="3.40.50.720:FF:000363">
    <property type="entry name" value="D-isomer specific 2-hydroxyacid dehydrogenase"/>
    <property type="match status" value="1"/>
</dbReference>
<evidence type="ECO:0000256" key="2">
    <source>
        <dbReference type="ARBA" id="ARBA00023002"/>
    </source>
</evidence>
<reference evidence="7 8" key="1">
    <citation type="submission" date="2020-02" db="EMBL/GenBank/DDBJ databases">
        <title>Paenibacillus sp. nov., isolated from rhizosphere soil of tomato.</title>
        <authorList>
            <person name="Weon H.-Y."/>
            <person name="Lee S.A."/>
        </authorList>
    </citation>
    <scope>NUCLEOTIDE SEQUENCE [LARGE SCALE GENOMIC DNA]</scope>
    <source>
        <strain evidence="7 8">14171R-81</strain>
    </source>
</reference>
<evidence type="ECO:0000313" key="8">
    <source>
        <dbReference type="Proteomes" id="UP000479114"/>
    </source>
</evidence>
<dbReference type="Pfam" id="PF00389">
    <property type="entry name" value="2-Hacid_dh"/>
    <property type="match status" value="1"/>
</dbReference>
<keyword evidence="2 4" id="KW-0560">Oxidoreductase</keyword>
<dbReference type="CDD" id="cd05300">
    <property type="entry name" value="2-Hacid_dh_1"/>
    <property type="match status" value="1"/>
</dbReference>
<evidence type="ECO:0000313" key="7">
    <source>
        <dbReference type="EMBL" id="QHW32075.1"/>
    </source>
</evidence>
<name>A0A6C0P0R7_9BACL</name>
<feature type="domain" description="D-isomer specific 2-hydroxyacid dehydrogenase NAD-binding" evidence="6">
    <location>
        <begin position="106"/>
        <end position="280"/>
    </location>
</feature>
<gene>
    <name evidence="7" type="ORF">GZH47_15490</name>
</gene>
<accession>A0A6C0P0R7</accession>
<dbReference type="PANTHER" id="PTHR43333:SF1">
    <property type="entry name" value="D-ISOMER SPECIFIC 2-HYDROXYACID DEHYDROGENASE NAD-BINDING DOMAIN-CONTAINING PROTEIN"/>
    <property type="match status" value="1"/>
</dbReference>
<keyword evidence="3" id="KW-0520">NAD</keyword>
<feature type="domain" description="D-isomer specific 2-hydroxyacid dehydrogenase catalytic" evidence="5">
    <location>
        <begin position="38"/>
        <end position="307"/>
    </location>
</feature>
<comment type="similarity">
    <text evidence="1 4">Belongs to the D-isomer specific 2-hydroxyacid dehydrogenase family.</text>
</comment>
<keyword evidence="8" id="KW-1185">Reference proteome</keyword>
<dbReference type="Proteomes" id="UP000479114">
    <property type="component" value="Chromosome"/>
</dbReference>